<gene>
    <name evidence="1" type="ORF">HNR05_000443</name>
</gene>
<name>A0A7Z0J4Q8_9MICO</name>
<comment type="caution">
    <text evidence="1">The sequence shown here is derived from an EMBL/GenBank/DDBJ whole genome shotgun (WGS) entry which is preliminary data.</text>
</comment>
<protein>
    <submittedName>
        <fullName evidence="1">Uncharacterized protein</fullName>
    </submittedName>
</protein>
<evidence type="ECO:0000313" key="2">
    <source>
        <dbReference type="Proteomes" id="UP000537260"/>
    </source>
</evidence>
<proteinExistence type="predicted"/>
<dbReference type="EMBL" id="JACCFM010000001">
    <property type="protein sequence ID" value="NYJ18652.1"/>
    <property type="molecule type" value="Genomic_DNA"/>
</dbReference>
<accession>A0A7Z0J4Q8</accession>
<organism evidence="1 2">
    <name type="scientific">Glaciibacter psychrotolerans</name>
    <dbReference type="NCBI Taxonomy" id="670054"/>
    <lineage>
        <taxon>Bacteria</taxon>
        <taxon>Bacillati</taxon>
        <taxon>Actinomycetota</taxon>
        <taxon>Actinomycetes</taxon>
        <taxon>Micrococcales</taxon>
        <taxon>Microbacteriaceae</taxon>
        <taxon>Glaciibacter</taxon>
    </lineage>
</organism>
<keyword evidence="2" id="KW-1185">Reference proteome</keyword>
<dbReference type="RefSeq" id="WP_179577531.1">
    <property type="nucleotide sequence ID" value="NZ_JACCFM010000001.1"/>
</dbReference>
<evidence type="ECO:0000313" key="1">
    <source>
        <dbReference type="EMBL" id="NYJ18652.1"/>
    </source>
</evidence>
<reference evidence="1 2" key="1">
    <citation type="submission" date="2020-07" db="EMBL/GenBank/DDBJ databases">
        <title>Sequencing the genomes of 1000 actinobacteria strains.</title>
        <authorList>
            <person name="Klenk H.-P."/>
        </authorList>
    </citation>
    <scope>NUCLEOTIDE SEQUENCE [LARGE SCALE GENOMIC DNA]</scope>
    <source>
        <strain evidence="1 2">LI1</strain>
    </source>
</reference>
<dbReference type="AlphaFoldDB" id="A0A7Z0J4Q8"/>
<dbReference type="Proteomes" id="UP000537260">
    <property type="component" value="Unassembled WGS sequence"/>
</dbReference>
<sequence>MKRYEIRLPYALSPTLAAAFPEFDALPIAPSTTLLTGMLNDQSELQGILARIADMGLEIAEVHVRHESS</sequence>